<dbReference type="PROSITE" id="PS50082">
    <property type="entry name" value="WD_REPEATS_2"/>
    <property type="match status" value="2"/>
</dbReference>
<dbReference type="PROSITE" id="PS00678">
    <property type="entry name" value="WD_REPEATS_1"/>
    <property type="match status" value="1"/>
</dbReference>
<dbReference type="InterPro" id="IPR019775">
    <property type="entry name" value="WD40_repeat_CS"/>
</dbReference>
<keyword evidence="1 3" id="KW-0853">WD repeat</keyword>
<reference evidence="4" key="1">
    <citation type="submission" date="2023-10" db="EMBL/GenBank/DDBJ databases">
        <authorList>
            <person name="Chen Y."/>
            <person name="Shah S."/>
            <person name="Dougan E. K."/>
            <person name="Thang M."/>
            <person name="Chan C."/>
        </authorList>
    </citation>
    <scope>NUCLEOTIDE SEQUENCE [LARGE SCALE GENOMIC DNA]</scope>
</reference>
<dbReference type="InterPro" id="IPR015943">
    <property type="entry name" value="WD40/YVTN_repeat-like_dom_sf"/>
</dbReference>
<dbReference type="Proteomes" id="UP001189429">
    <property type="component" value="Unassembled WGS sequence"/>
</dbReference>
<dbReference type="SMART" id="SM00320">
    <property type="entry name" value="WD40"/>
    <property type="match status" value="4"/>
</dbReference>
<accession>A0ABN9WR62</accession>
<sequence length="265" mass="29272">GAMSGLYSVAFSRTQGHRILGCTSADSHVYIWNYQTGERQRRLEGHAGEVNGIDFHPGQDLCATASDDGSCRVWDVEEHLCLRTLAHGPKTVYGCRFMGLERQYLVSTCCFDYRVRTFDMRSQQVVSSLEVHADDITGVDFSSRMNLLATGSDDGTICLVDARTYNLVNRIDTRTFEADNEVKRVAFSPDGSWLAAACSSGTVLVYDVGESPAKPLAELSGHVDLEEQNNCMSIYSAARGSRRGRARRRRPSRKAAGLLRSPLAF</sequence>
<dbReference type="Gene3D" id="2.130.10.10">
    <property type="entry name" value="YVTN repeat-like/Quinoprotein amine dehydrogenase"/>
    <property type="match status" value="2"/>
</dbReference>
<organism evidence="4 5">
    <name type="scientific">Prorocentrum cordatum</name>
    <dbReference type="NCBI Taxonomy" id="2364126"/>
    <lineage>
        <taxon>Eukaryota</taxon>
        <taxon>Sar</taxon>
        <taxon>Alveolata</taxon>
        <taxon>Dinophyceae</taxon>
        <taxon>Prorocentrales</taxon>
        <taxon>Prorocentraceae</taxon>
        <taxon>Prorocentrum</taxon>
    </lineage>
</organism>
<evidence type="ECO:0000313" key="5">
    <source>
        <dbReference type="Proteomes" id="UP001189429"/>
    </source>
</evidence>
<dbReference type="PROSITE" id="PS50294">
    <property type="entry name" value="WD_REPEATS_REGION"/>
    <property type="match status" value="1"/>
</dbReference>
<evidence type="ECO:0000256" key="2">
    <source>
        <dbReference type="ARBA" id="ARBA00022737"/>
    </source>
</evidence>
<feature type="repeat" description="WD" evidence="3">
    <location>
        <begin position="43"/>
        <end position="84"/>
    </location>
</feature>
<dbReference type="Pfam" id="PF00400">
    <property type="entry name" value="WD40"/>
    <property type="match status" value="3"/>
</dbReference>
<gene>
    <name evidence="4" type="ORF">PCOR1329_LOCUS68910</name>
</gene>
<evidence type="ECO:0000256" key="3">
    <source>
        <dbReference type="PROSITE-ProRule" id="PRU00221"/>
    </source>
</evidence>
<dbReference type="EMBL" id="CAUYUJ010019015">
    <property type="protein sequence ID" value="CAK0888050.1"/>
    <property type="molecule type" value="Genomic_DNA"/>
</dbReference>
<evidence type="ECO:0000313" key="4">
    <source>
        <dbReference type="EMBL" id="CAK0888050.1"/>
    </source>
</evidence>
<evidence type="ECO:0008006" key="6">
    <source>
        <dbReference type="Google" id="ProtNLM"/>
    </source>
</evidence>
<comment type="caution">
    <text evidence="4">The sequence shown here is derived from an EMBL/GenBank/DDBJ whole genome shotgun (WGS) entry which is preliminary data.</text>
</comment>
<evidence type="ECO:0000256" key="1">
    <source>
        <dbReference type="ARBA" id="ARBA00022574"/>
    </source>
</evidence>
<dbReference type="SUPFAM" id="SSF50978">
    <property type="entry name" value="WD40 repeat-like"/>
    <property type="match status" value="1"/>
</dbReference>
<feature type="non-terminal residue" evidence="4">
    <location>
        <position position="1"/>
    </location>
</feature>
<dbReference type="PANTHER" id="PTHR19879:SF9">
    <property type="entry name" value="TRANSCRIPTION INITIATION FACTOR TFIID SUBUNIT 5"/>
    <property type="match status" value="1"/>
</dbReference>
<dbReference type="InterPro" id="IPR036322">
    <property type="entry name" value="WD40_repeat_dom_sf"/>
</dbReference>
<dbReference type="PANTHER" id="PTHR19879">
    <property type="entry name" value="TRANSCRIPTION INITIATION FACTOR TFIID"/>
    <property type="match status" value="1"/>
</dbReference>
<dbReference type="CDD" id="cd00200">
    <property type="entry name" value="WD40"/>
    <property type="match status" value="1"/>
</dbReference>
<feature type="repeat" description="WD" evidence="3">
    <location>
        <begin position="129"/>
        <end position="170"/>
    </location>
</feature>
<protein>
    <recommendedName>
        <fullName evidence="6">Target of rapamycin complex subunit LST8</fullName>
    </recommendedName>
</protein>
<keyword evidence="2" id="KW-0677">Repeat</keyword>
<proteinExistence type="predicted"/>
<dbReference type="InterPro" id="IPR001680">
    <property type="entry name" value="WD40_rpt"/>
</dbReference>
<name>A0ABN9WR62_9DINO</name>
<keyword evidence="5" id="KW-1185">Reference proteome</keyword>